<organism evidence="1 2">
    <name type="scientific">Helianthus annuus</name>
    <name type="common">Common sunflower</name>
    <dbReference type="NCBI Taxonomy" id="4232"/>
    <lineage>
        <taxon>Eukaryota</taxon>
        <taxon>Viridiplantae</taxon>
        <taxon>Streptophyta</taxon>
        <taxon>Embryophyta</taxon>
        <taxon>Tracheophyta</taxon>
        <taxon>Spermatophyta</taxon>
        <taxon>Magnoliopsida</taxon>
        <taxon>eudicotyledons</taxon>
        <taxon>Gunneridae</taxon>
        <taxon>Pentapetalae</taxon>
        <taxon>asterids</taxon>
        <taxon>campanulids</taxon>
        <taxon>Asterales</taxon>
        <taxon>Asteraceae</taxon>
        <taxon>Asteroideae</taxon>
        <taxon>Heliantheae alliance</taxon>
        <taxon>Heliantheae</taxon>
        <taxon>Helianthus</taxon>
    </lineage>
</organism>
<dbReference type="InParanoid" id="A0A251TU57"/>
<evidence type="ECO:0000313" key="2">
    <source>
        <dbReference type="Proteomes" id="UP000215914"/>
    </source>
</evidence>
<gene>
    <name evidence="1" type="ORF">HannXRQ_Chr09g0249441</name>
</gene>
<name>A0A251TU57_HELAN</name>
<accession>A0A251TU57</accession>
<evidence type="ECO:0000313" key="1">
    <source>
        <dbReference type="EMBL" id="OTG14444.1"/>
    </source>
</evidence>
<reference evidence="2" key="1">
    <citation type="journal article" date="2017" name="Nature">
        <title>The sunflower genome provides insights into oil metabolism, flowering and Asterid evolution.</title>
        <authorList>
            <person name="Badouin H."/>
            <person name="Gouzy J."/>
            <person name="Grassa C.J."/>
            <person name="Murat F."/>
            <person name="Staton S.E."/>
            <person name="Cottret L."/>
            <person name="Lelandais-Briere C."/>
            <person name="Owens G.L."/>
            <person name="Carrere S."/>
            <person name="Mayjonade B."/>
            <person name="Legrand L."/>
            <person name="Gill N."/>
            <person name="Kane N.C."/>
            <person name="Bowers J.E."/>
            <person name="Hubner S."/>
            <person name="Bellec A."/>
            <person name="Berard A."/>
            <person name="Berges H."/>
            <person name="Blanchet N."/>
            <person name="Boniface M.C."/>
            <person name="Brunel D."/>
            <person name="Catrice O."/>
            <person name="Chaidir N."/>
            <person name="Claudel C."/>
            <person name="Donnadieu C."/>
            <person name="Faraut T."/>
            <person name="Fievet G."/>
            <person name="Helmstetter N."/>
            <person name="King M."/>
            <person name="Knapp S.J."/>
            <person name="Lai Z."/>
            <person name="Le Paslier M.C."/>
            <person name="Lippi Y."/>
            <person name="Lorenzon L."/>
            <person name="Mandel J.R."/>
            <person name="Marage G."/>
            <person name="Marchand G."/>
            <person name="Marquand E."/>
            <person name="Bret-Mestries E."/>
            <person name="Morien E."/>
            <person name="Nambeesan S."/>
            <person name="Nguyen T."/>
            <person name="Pegot-Espagnet P."/>
            <person name="Pouilly N."/>
            <person name="Raftis F."/>
            <person name="Sallet E."/>
            <person name="Schiex T."/>
            <person name="Thomas J."/>
            <person name="Vandecasteele C."/>
            <person name="Vares D."/>
            <person name="Vear F."/>
            <person name="Vautrin S."/>
            <person name="Crespi M."/>
            <person name="Mangin B."/>
            <person name="Burke J.M."/>
            <person name="Salse J."/>
            <person name="Munos S."/>
            <person name="Vincourt P."/>
            <person name="Rieseberg L.H."/>
            <person name="Langlade N.B."/>
        </authorList>
    </citation>
    <scope>NUCLEOTIDE SEQUENCE [LARGE SCALE GENOMIC DNA]</scope>
    <source>
        <strain evidence="2">cv. SF193</strain>
    </source>
</reference>
<protein>
    <submittedName>
        <fullName evidence="1">Uncharacterized protein</fullName>
    </submittedName>
</protein>
<proteinExistence type="predicted"/>
<sequence>MRIILHFHSSQLYINVFAVNGCEEASCTSCSNRKTCCMLKIRHAVQQDTVRVKVLVGVKVVVEVADVVGVKVLVGISCSMSLVMLMSLSLPLGVDLLFQLHCLHPKIAIGFGLKRMSKFNDHDKVSRTIGSNLKSMWSGPWKGWKDVPSHHRERLFERFQVNTTDGKIFQILNSLMLC</sequence>
<dbReference type="Proteomes" id="UP000215914">
    <property type="component" value="Chromosome 9"/>
</dbReference>
<dbReference type="EMBL" id="CM007898">
    <property type="protein sequence ID" value="OTG14444.1"/>
    <property type="molecule type" value="Genomic_DNA"/>
</dbReference>
<keyword evidence="2" id="KW-1185">Reference proteome</keyword>
<dbReference type="AlphaFoldDB" id="A0A251TU57"/>